<reference evidence="2" key="1">
    <citation type="submission" date="2016-05" db="EMBL/GenBank/DDBJ databases">
        <title>Draft genome of Corynebacterium afermentans subsp. afermentans LCDC 88199T.</title>
        <authorList>
            <person name="Bernier A.-M."/>
            <person name="Bernard K."/>
        </authorList>
    </citation>
    <scope>NUCLEOTIDE SEQUENCE [LARGE SCALE GENOMIC DNA]</scope>
    <source>
        <strain evidence="2">NML120819</strain>
    </source>
</reference>
<dbReference type="Proteomes" id="UP000078103">
    <property type="component" value="Unassembled WGS sequence"/>
</dbReference>
<evidence type="ECO:0000313" key="1">
    <source>
        <dbReference type="EMBL" id="OAM24942.1"/>
    </source>
</evidence>
<proteinExistence type="predicted"/>
<dbReference type="Pfam" id="PF07030">
    <property type="entry name" value="Phage_Mu_Gp36"/>
    <property type="match status" value="1"/>
</dbReference>
<evidence type="ECO:0000313" key="2">
    <source>
        <dbReference type="Proteomes" id="UP000078103"/>
    </source>
</evidence>
<protein>
    <recommendedName>
        <fullName evidence="3">DUF1320 domain-containing protein</fullName>
    </recommendedName>
</protein>
<sequence>MSYATLDELCLRYGDNTVLQLTDLERRGQINADIAQQALLDATAEIDGYLNRYTRPFPQIPRLLTVYCCDIAIYRLATGMRQGNDDMDTRYKNAIDYLKQVARGTATISGLPENGQLGTGDTVMFNKPQQKVFGRDRPY</sequence>
<organism evidence="1 2">
    <name type="scientific">Eikenella corrodens</name>
    <dbReference type="NCBI Taxonomy" id="539"/>
    <lineage>
        <taxon>Bacteria</taxon>
        <taxon>Pseudomonadati</taxon>
        <taxon>Pseudomonadota</taxon>
        <taxon>Betaproteobacteria</taxon>
        <taxon>Neisseriales</taxon>
        <taxon>Neisseriaceae</taxon>
        <taxon>Eikenella</taxon>
    </lineage>
</organism>
<accession>A0A1A9RTY5</accession>
<dbReference type="InterPro" id="IPR009752">
    <property type="entry name" value="Phage_Mu_GpJ"/>
</dbReference>
<gene>
    <name evidence="1" type="ORF">A7P89_01335</name>
</gene>
<dbReference type="AlphaFoldDB" id="A0A1A9RTY5"/>
<comment type="caution">
    <text evidence="1">The sequence shown here is derived from an EMBL/GenBank/DDBJ whole genome shotgun (WGS) entry which is preliminary data.</text>
</comment>
<name>A0A1A9RTY5_EIKCO</name>
<dbReference type="EMBL" id="LXSH01000007">
    <property type="protein sequence ID" value="OAM24942.1"/>
    <property type="molecule type" value="Genomic_DNA"/>
</dbReference>
<evidence type="ECO:0008006" key="3">
    <source>
        <dbReference type="Google" id="ProtNLM"/>
    </source>
</evidence>